<evidence type="ECO:0000256" key="1">
    <source>
        <dbReference type="ARBA" id="ARBA00006718"/>
    </source>
</evidence>
<proteinExistence type="inferred from homology"/>
<reference evidence="3" key="1">
    <citation type="journal article" date="2019" name="Int. J. Syst. Evol. Microbiol.">
        <title>The Global Catalogue of Microorganisms (GCM) 10K type strain sequencing project: providing services to taxonomists for standard genome sequencing and annotation.</title>
        <authorList>
            <consortium name="The Broad Institute Genomics Platform"/>
            <consortium name="The Broad Institute Genome Sequencing Center for Infectious Disease"/>
            <person name="Wu L."/>
            <person name="Ma J."/>
        </authorList>
    </citation>
    <scope>NUCLEOTIDE SEQUENCE [LARGE SCALE GENOMIC DNA]</scope>
    <source>
        <strain evidence="3">KCTC 13193</strain>
    </source>
</reference>
<organism evidence="2 3">
    <name type="scientific">Virgibacillus sediminis</name>
    <dbReference type="NCBI Taxonomy" id="202260"/>
    <lineage>
        <taxon>Bacteria</taxon>
        <taxon>Bacillati</taxon>
        <taxon>Bacillota</taxon>
        <taxon>Bacilli</taxon>
        <taxon>Bacillales</taxon>
        <taxon>Bacillaceae</taxon>
        <taxon>Virgibacillus</taxon>
    </lineage>
</organism>
<dbReference type="Proteomes" id="UP001595387">
    <property type="component" value="Unassembled WGS sequence"/>
</dbReference>
<dbReference type="EMBL" id="JBHRRZ010000001">
    <property type="protein sequence ID" value="MFC2946905.1"/>
    <property type="molecule type" value="Genomic_DNA"/>
</dbReference>
<accession>A0ABV7A1W3</accession>
<dbReference type="SUPFAM" id="SSF89360">
    <property type="entry name" value="HesB-like domain"/>
    <property type="match status" value="1"/>
</dbReference>
<dbReference type="InterPro" id="IPR035903">
    <property type="entry name" value="HesB-like_dom_sf"/>
</dbReference>
<dbReference type="InterPro" id="IPR008326">
    <property type="entry name" value="PdhI-like"/>
</dbReference>
<comment type="similarity">
    <text evidence="1">Belongs to the HesB/IscA family.</text>
</comment>
<gene>
    <name evidence="2" type="ORF">ACFODW_00805</name>
</gene>
<protein>
    <submittedName>
        <fullName evidence="2">HesB/YadR/YfhF family protein</fullName>
    </submittedName>
</protein>
<comment type="caution">
    <text evidence="2">The sequence shown here is derived from an EMBL/GenBank/DDBJ whole genome shotgun (WGS) entry which is preliminary data.</text>
</comment>
<keyword evidence="3" id="KW-1185">Reference proteome</keyword>
<evidence type="ECO:0000313" key="2">
    <source>
        <dbReference type="EMBL" id="MFC2946905.1"/>
    </source>
</evidence>
<evidence type="ECO:0000313" key="3">
    <source>
        <dbReference type="Proteomes" id="UP001595387"/>
    </source>
</evidence>
<name>A0ABV7A1W3_9BACI</name>
<sequence>MELKVSKEAAEWYKRELDVEDDTASLRFYVRYGGMGGNIPGFSLGVKESNPEDPHTSQEVERINFFIENADVWYFDGKDLEITYSRKSDEPQFKYIN</sequence>
<dbReference type="RefSeq" id="WP_390301447.1">
    <property type="nucleotide sequence ID" value="NZ_JBHRRZ010000001.1"/>
</dbReference>
<dbReference type="PIRSF" id="PIRSF034852">
    <property type="entry name" value="UCP034852"/>
    <property type="match status" value="1"/>
</dbReference>